<dbReference type="SUPFAM" id="SSF51735">
    <property type="entry name" value="NAD(P)-binding Rossmann-fold domains"/>
    <property type="match status" value="1"/>
</dbReference>
<dbReference type="InterPro" id="IPR002347">
    <property type="entry name" value="SDR_fam"/>
</dbReference>
<reference evidence="3 4" key="1">
    <citation type="submission" date="2019-08" db="EMBL/GenBank/DDBJ databases">
        <title>Hyperibacter terrae gen. nov., sp. nov. and Hyperibacter viscosus sp. nov., two new members in the family Rhodospirillaceae isolated from the rhizosphere of Hypericum perforatum.</title>
        <authorList>
            <person name="Noviana Z."/>
        </authorList>
    </citation>
    <scope>NUCLEOTIDE SEQUENCE [LARGE SCALE GENOMIC DNA]</scope>
    <source>
        <strain evidence="3 4">R5913</strain>
    </source>
</reference>
<evidence type="ECO:0000256" key="1">
    <source>
        <dbReference type="ARBA" id="ARBA00006484"/>
    </source>
</evidence>
<organism evidence="3 4">
    <name type="scientific">Hypericibacter terrae</name>
    <dbReference type="NCBI Taxonomy" id="2602015"/>
    <lineage>
        <taxon>Bacteria</taxon>
        <taxon>Pseudomonadati</taxon>
        <taxon>Pseudomonadota</taxon>
        <taxon>Alphaproteobacteria</taxon>
        <taxon>Rhodospirillales</taxon>
        <taxon>Dongiaceae</taxon>
        <taxon>Hypericibacter</taxon>
    </lineage>
</organism>
<sequence length="260" mass="28058">MSNISFDFSGERILITGASRGIGYGIAEAFARAGADLILLAESDDIFGAAKRLSERAAGQVQAVKCDIADPRAVARELNDLDRVDVLVNNAGLELITPLADMSASTEAAFRRIFDINLLGTYYVTRAVVPKMEEGARILFTASIWSRVSVPEFGAYCASKHAVLGLMRSLAGELGPKGIRVNAVCPGWVRTEASMRSLREMSSRTRRREEDLLAEITGNQVFSGLLEPDDVAPFYLYLASDAAANMTGQALMADRGEVMA</sequence>
<proteinExistence type="inferred from homology"/>
<keyword evidence="2" id="KW-0560">Oxidoreductase</keyword>
<dbReference type="InterPro" id="IPR020904">
    <property type="entry name" value="Sc_DH/Rdtase_CS"/>
</dbReference>
<dbReference type="GO" id="GO:0016491">
    <property type="term" value="F:oxidoreductase activity"/>
    <property type="evidence" value="ECO:0007669"/>
    <property type="project" value="UniProtKB-KW"/>
</dbReference>
<evidence type="ECO:0000256" key="2">
    <source>
        <dbReference type="ARBA" id="ARBA00023002"/>
    </source>
</evidence>
<dbReference type="KEGG" id="htq:FRZ44_14950"/>
<dbReference type="CDD" id="cd05233">
    <property type="entry name" value="SDR_c"/>
    <property type="match status" value="1"/>
</dbReference>
<dbReference type="InterPro" id="IPR036291">
    <property type="entry name" value="NAD(P)-bd_dom_sf"/>
</dbReference>
<dbReference type="Gene3D" id="3.40.50.720">
    <property type="entry name" value="NAD(P)-binding Rossmann-like Domain"/>
    <property type="match status" value="1"/>
</dbReference>
<dbReference type="Proteomes" id="UP000326202">
    <property type="component" value="Chromosome"/>
</dbReference>
<dbReference type="InterPro" id="IPR051122">
    <property type="entry name" value="SDR_DHRS6-like"/>
</dbReference>
<dbReference type="RefSeq" id="WP_225308590.1">
    <property type="nucleotide sequence ID" value="NZ_CP042906.1"/>
</dbReference>
<dbReference type="PROSITE" id="PS00061">
    <property type="entry name" value="ADH_SHORT"/>
    <property type="match status" value="1"/>
</dbReference>
<dbReference type="AlphaFoldDB" id="A0A5J6MFI9"/>
<dbReference type="PRINTS" id="PR00081">
    <property type="entry name" value="GDHRDH"/>
</dbReference>
<evidence type="ECO:0000313" key="3">
    <source>
        <dbReference type="EMBL" id="QEX16203.1"/>
    </source>
</evidence>
<comment type="similarity">
    <text evidence="1">Belongs to the short-chain dehydrogenases/reductases (SDR) family.</text>
</comment>
<dbReference type="PANTHER" id="PTHR43477:SF1">
    <property type="entry name" value="DIHYDROANTICAPSIN 7-DEHYDROGENASE"/>
    <property type="match status" value="1"/>
</dbReference>
<dbReference type="PRINTS" id="PR00080">
    <property type="entry name" value="SDRFAMILY"/>
</dbReference>
<protein>
    <submittedName>
        <fullName evidence="3">Oxidoreductase UcpA</fullName>
    </submittedName>
</protein>
<name>A0A5J6MFI9_9PROT</name>
<evidence type="ECO:0000313" key="4">
    <source>
        <dbReference type="Proteomes" id="UP000326202"/>
    </source>
</evidence>
<dbReference type="PANTHER" id="PTHR43477">
    <property type="entry name" value="DIHYDROANTICAPSIN 7-DEHYDROGENASE"/>
    <property type="match status" value="1"/>
</dbReference>
<dbReference type="Pfam" id="PF13561">
    <property type="entry name" value="adh_short_C2"/>
    <property type="match status" value="1"/>
</dbReference>
<gene>
    <name evidence="3" type="primary">ucpA</name>
    <name evidence="3" type="ORF">FRZ44_14950</name>
</gene>
<dbReference type="EMBL" id="CP042906">
    <property type="protein sequence ID" value="QEX16203.1"/>
    <property type="molecule type" value="Genomic_DNA"/>
</dbReference>
<dbReference type="FunFam" id="3.40.50.720:FF:000084">
    <property type="entry name" value="Short-chain dehydrogenase reductase"/>
    <property type="match status" value="1"/>
</dbReference>
<keyword evidence="4" id="KW-1185">Reference proteome</keyword>
<accession>A0A5J6MFI9</accession>